<protein>
    <submittedName>
        <fullName evidence="2">Uncharacterized protein</fullName>
    </submittedName>
</protein>
<proteinExistence type="predicted"/>
<dbReference type="EMBL" id="CP134537">
    <property type="protein sequence ID" value="WNH08502.1"/>
    <property type="molecule type" value="Genomic_DNA"/>
</dbReference>
<dbReference type="SUPFAM" id="SSF51182">
    <property type="entry name" value="RmlC-like cupins"/>
    <property type="match status" value="1"/>
</dbReference>
<accession>A0ABY9XRC1</accession>
<gene>
    <name evidence="2" type="ORF">RHP51_15445</name>
</gene>
<feature type="signal peptide" evidence="1">
    <location>
        <begin position="1"/>
        <end position="20"/>
    </location>
</feature>
<dbReference type="InterPro" id="IPR011051">
    <property type="entry name" value="RmlC_Cupin_sf"/>
</dbReference>
<evidence type="ECO:0000256" key="1">
    <source>
        <dbReference type="SAM" id="SignalP"/>
    </source>
</evidence>
<dbReference type="InterPro" id="IPR014710">
    <property type="entry name" value="RmlC-like_jellyroll"/>
</dbReference>
<dbReference type="Gene3D" id="2.60.120.10">
    <property type="entry name" value="Jelly Rolls"/>
    <property type="match status" value="1"/>
</dbReference>
<reference evidence="2 3" key="1">
    <citation type="submission" date="2023-09" db="EMBL/GenBank/DDBJ databases">
        <title>Thalassobella suaedae gen. nov., sp. nov., a marine bacterium of the family Flavobacteriaceae isolated from a halophyte Suaeda japonica.</title>
        <authorList>
            <person name="Lee S.Y."/>
            <person name="Hwang C.Y."/>
        </authorList>
    </citation>
    <scope>NUCLEOTIDE SEQUENCE [LARGE SCALE GENOMIC DNA]</scope>
    <source>
        <strain evidence="2 3">HL-DH14</strain>
    </source>
</reference>
<feature type="chain" id="PRO_5046566681" evidence="1">
    <location>
        <begin position="21"/>
        <end position="120"/>
    </location>
</feature>
<evidence type="ECO:0000313" key="3">
    <source>
        <dbReference type="Proteomes" id="UP001302806"/>
    </source>
</evidence>
<dbReference type="Proteomes" id="UP001302806">
    <property type="component" value="Chromosome"/>
</dbReference>
<sequence length="120" mass="12975">MKTSVSLFFFLLLYSSTSFAQKSSHNADGSGKVIVDNNKVEVVQYDGKPQANVCGIGKHYHDAHLTVALTDAEVLITSADGKQQTAEIPAGAAIWFDSGTHSAMNEGNKETKLLLIYLKE</sequence>
<keyword evidence="1" id="KW-0732">Signal</keyword>
<organism evidence="2 3">
    <name type="scientific">Thalassobellus suaedae</name>
    <dbReference type="NCBI Taxonomy" id="3074124"/>
    <lineage>
        <taxon>Bacteria</taxon>
        <taxon>Pseudomonadati</taxon>
        <taxon>Bacteroidota</taxon>
        <taxon>Flavobacteriia</taxon>
        <taxon>Flavobacteriales</taxon>
        <taxon>Flavobacteriaceae</taxon>
        <taxon>Thalassobellus</taxon>
    </lineage>
</organism>
<dbReference type="RefSeq" id="WP_415865159.1">
    <property type="nucleotide sequence ID" value="NZ_CP134537.1"/>
</dbReference>
<evidence type="ECO:0000313" key="2">
    <source>
        <dbReference type="EMBL" id="WNH08502.1"/>
    </source>
</evidence>
<name>A0ABY9XRC1_9FLAO</name>